<keyword evidence="1" id="KW-0175">Coiled coil</keyword>
<evidence type="ECO:0000313" key="2">
    <source>
        <dbReference type="EMBL" id="OZJ06956.1"/>
    </source>
</evidence>
<comment type="caution">
    <text evidence="2">The sequence shown here is derived from an EMBL/GenBank/DDBJ whole genome shotgun (WGS) entry which is preliminary data.</text>
</comment>
<dbReference type="EMBL" id="MVBO01000001">
    <property type="protein sequence ID" value="OZJ06956.1"/>
    <property type="molecule type" value="Genomic_DNA"/>
</dbReference>
<gene>
    <name evidence="2" type="ORF">BZG36_00104</name>
</gene>
<dbReference type="AlphaFoldDB" id="A0A261Y8J7"/>
<name>A0A261Y8J7_9FUNG</name>
<keyword evidence="3" id="KW-1185">Reference proteome</keyword>
<evidence type="ECO:0000256" key="1">
    <source>
        <dbReference type="SAM" id="Coils"/>
    </source>
</evidence>
<sequence>MERFYSLHTKQGPVHCSCSWRGACQLDNPPPPPDTNEPICFLTLLQRTTFWSLTVTGKHVASMLSSQIDPETHWKFIRSALDGQRECADCMIDYDLSEHGSQLRLTWRTTIQGLKIKVGSVDLSQISQNEQEHTLSDWIETLIKDRNTLEGNFAVIKDRLIETMSSREALEQQMTEMINEKQDAEREMMIKASRARLPG</sequence>
<reference evidence="2 3" key="1">
    <citation type="journal article" date="2017" name="Mycologia">
        <title>Bifiguratus adelaidae, gen. et sp. nov., a new member of Mucoromycotina in endophytic and soil-dwelling habitats.</title>
        <authorList>
            <person name="Torres-Cruz T.J."/>
            <person name="Billingsley Tobias T.L."/>
            <person name="Almatruk M."/>
            <person name="Hesse C."/>
            <person name="Kuske C.R."/>
            <person name="Desiro A."/>
            <person name="Benucci G.M."/>
            <person name="Bonito G."/>
            <person name="Stajich J.E."/>
            <person name="Dunlap C."/>
            <person name="Arnold A.E."/>
            <person name="Porras-Alfaro A."/>
        </authorList>
    </citation>
    <scope>NUCLEOTIDE SEQUENCE [LARGE SCALE GENOMIC DNA]</scope>
    <source>
        <strain evidence="2 3">AZ0501</strain>
    </source>
</reference>
<dbReference type="Proteomes" id="UP000242875">
    <property type="component" value="Unassembled WGS sequence"/>
</dbReference>
<evidence type="ECO:0000313" key="3">
    <source>
        <dbReference type="Proteomes" id="UP000242875"/>
    </source>
</evidence>
<dbReference type="OrthoDB" id="8064436at2759"/>
<organism evidence="2 3">
    <name type="scientific">Bifiguratus adelaidae</name>
    <dbReference type="NCBI Taxonomy" id="1938954"/>
    <lineage>
        <taxon>Eukaryota</taxon>
        <taxon>Fungi</taxon>
        <taxon>Fungi incertae sedis</taxon>
        <taxon>Mucoromycota</taxon>
        <taxon>Mucoromycotina</taxon>
        <taxon>Endogonomycetes</taxon>
        <taxon>Endogonales</taxon>
        <taxon>Endogonales incertae sedis</taxon>
        <taxon>Bifiguratus</taxon>
    </lineage>
</organism>
<feature type="coiled-coil region" evidence="1">
    <location>
        <begin position="160"/>
        <end position="187"/>
    </location>
</feature>
<accession>A0A261Y8J7</accession>
<proteinExistence type="predicted"/>
<protein>
    <submittedName>
        <fullName evidence="2">Uncharacterized protein</fullName>
    </submittedName>
</protein>